<dbReference type="HOGENOM" id="CLU_141636_2_1_6"/>
<dbReference type="STRING" id="314285.KT71_04225"/>
<organism evidence="2 3">
    <name type="scientific">Congregibacter litoralis KT71</name>
    <dbReference type="NCBI Taxonomy" id="314285"/>
    <lineage>
        <taxon>Bacteria</taxon>
        <taxon>Pseudomonadati</taxon>
        <taxon>Pseudomonadota</taxon>
        <taxon>Gammaproteobacteria</taxon>
        <taxon>Cellvibrionales</taxon>
        <taxon>Halieaceae</taxon>
        <taxon>Congregibacter</taxon>
    </lineage>
</organism>
<dbReference type="AlphaFoldDB" id="A4A8U2"/>
<dbReference type="eggNOG" id="ENOG50336VP">
    <property type="taxonomic scope" value="Bacteria"/>
</dbReference>
<name>A4A8U2_9GAMM</name>
<sequence length="103" mass="12357">MSRSGDRPYTRTRKPEPPADSSDWVIWAAWADRVSFDEIRERTGLDEQAVIRIMRRELKPSSFRRWRKRASGQVTKHRQRFMEDRSVSSPNKRRFDEFLADES</sequence>
<dbReference type="RefSeq" id="WP_008293259.1">
    <property type="nucleotide sequence ID" value="NZ_CM002299.1"/>
</dbReference>
<dbReference type="NCBIfam" id="TIGR03643">
    <property type="entry name" value="TIGR03643 family protein"/>
    <property type="match status" value="1"/>
</dbReference>
<reference evidence="2 3" key="1">
    <citation type="journal article" date="2007" name="Proc. Natl. Acad. Sci. U.S.A.">
        <title>Characterization of a marine gammaproteobacterium capable of aerobic anoxygenic photosynthesis.</title>
        <authorList>
            <person name="Fuchs B.M."/>
            <person name="Spring S."/>
            <person name="Teeling H."/>
            <person name="Quast C."/>
            <person name="Wulf J."/>
            <person name="Schattenhofer M."/>
            <person name="Yan S."/>
            <person name="Ferriera S."/>
            <person name="Johnson J."/>
            <person name="Glockner F.O."/>
            <person name="Amann R."/>
        </authorList>
    </citation>
    <scope>NUCLEOTIDE SEQUENCE [LARGE SCALE GENOMIC DNA]</scope>
    <source>
        <strain evidence="2">KT71</strain>
    </source>
</reference>
<accession>A4A8U2</accession>
<evidence type="ECO:0000256" key="1">
    <source>
        <dbReference type="SAM" id="MobiDB-lite"/>
    </source>
</evidence>
<dbReference type="OrthoDB" id="289296at2"/>
<proteinExistence type="predicted"/>
<keyword evidence="3" id="KW-1185">Reference proteome</keyword>
<dbReference type="EMBL" id="AAOA02000002">
    <property type="protein sequence ID" value="EAQ97484.1"/>
    <property type="molecule type" value="Genomic_DNA"/>
</dbReference>
<feature type="compositionally biased region" description="Basic and acidic residues" evidence="1">
    <location>
        <begin position="1"/>
        <end position="17"/>
    </location>
</feature>
<protein>
    <recommendedName>
        <fullName evidence="4">TIGR03643 family protein</fullName>
    </recommendedName>
</protein>
<feature type="region of interest" description="Disordered" evidence="1">
    <location>
        <begin position="1"/>
        <end position="20"/>
    </location>
</feature>
<reference evidence="2 3" key="2">
    <citation type="journal article" date="2009" name="PLoS ONE">
        <title>The photosynthetic apparatus and its regulation in the aerobic gammaproteobacterium Congregibacter litoralis gen. nov., sp. nov.</title>
        <authorList>
            <person name="Spring S."/>
            <person name="Lunsdorf H."/>
            <person name="Fuchs B.M."/>
            <person name="Tindall B.J."/>
        </authorList>
    </citation>
    <scope>NUCLEOTIDE SEQUENCE [LARGE SCALE GENOMIC DNA]</scope>
    <source>
        <strain evidence="2">KT71</strain>
    </source>
</reference>
<dbReference type="Pfam" id="PF10985">
    <property type="entry name" value="DUF2805"/>
    <property type="match status" value="1"/>
</dbReference>
<evidence type="ECO:0000313" key="2">
    <source>
        <dbReference type="EMBL" id="EAQ97484.1"/>
    </source>
</evidence>
<gene>
    <name evidence="2" type="ORF">KT71_04225</name>
</gene>
<evidence type="ECO:0008006" key="4">
    <source>
        <dbReference type="Google" id="ProtNLM"/>
    </source>
</evidence>
<dbReference type="InterPro" id="IPR019882">
    <property type="entry name" value="CHP03643"/>
</dbReference>
<evidence type="ECO:0000313" key="3">
    <source>
        <dbReference type="Proteomes" id="UP000019205"/>
    </source>
</evidence>
<dbReference type="Proteomes" id="UP000019205">
    <property type="component" value="Chromosome"/>
</dbReference>
<comment type="caution">
    <text evidence="2">The sequence shown here is derived from an EMBL/GenBank/DDBJ whole genome shotgun (WGS) entry which is preliminary data.</text>
</comment>